<organism evidence="7 8">
    <name type="scientific">Torulaspora globosa</name>
    <dbReference type="NCBI Taxonomy" id="48254"/>
    <lineage>
        <taxon>Eukaryota</taxon>
        <taxon>Fungi</taxon>
        <taxon>Dikarya</taxon>
        <taxon>Ascomycota</taxon>
        <taxon>Saccharomycotina</taxon>
        <taxon>Saccharomycetes</taxon>
        <taxon>Saccharomycetales</taxon>
        <taxon>Saccharomycetaceae</taxon>
        <taxon>Torulaspora</taxon>
    </lineage>
</organism>
<feature type="region of interest" description="Disordered" evidence="6">
    <location>
        <begin position="295"/>
        <end position="401"/>
    </location>
</feature>
<evidence type="ECO:0000256" key="4">
    <source>
        <dbReference type="ARBA" id="ARBA00039238"/>
    </source>
</evidence>
<dbReference type="InterPro" id="IPR036322">
    <property type="entry name" value="WD40_repeat_dom_sf"/>
</dbReference>
<evidence type="ECO:0000256" key="6">
    <source>
        <dbReference type="SAM" id="MobiDB-lite"/>
    </source>
</evidence>
<feature type="compositionally biased region" description="Basic residues" evidence="6">
    <location>
        <begin position="376"/>
        <end position="391"/>
    </location>
</feature>
<evidence type="ECO:0000256" key="5">
    <source>
        <dbReference type="ARBA" id="ARBA00039514"/>
    </source>
</evidence>
<gene>
    <name evidence="7" type="ORF">HG537_0A08710</name>
</gene>
<dbReference type="Gene3D" id="2.130.10.10">
    <property type="entry name" value="YVTN repeat-like/Quinoprotein amine dehydrogenase"/>
    <property type="match status" value="1"/>
</dbReference>
<feature type="compositionally biased region" description="Basic and acidic residues" evidence="6">
    <location>
        <begin position="354"/>
        <end position="365"/>
    </location>
</feature>
<evidence type="ECO:0000313" key="7">
    <source>
        <dbReference type="EMBL" id="QLQ78624.1"/>
    </source>
</evidence>
<dbReference type="Proteomes" id="UP000510647">
    <property type="component" value="Chromosome 1"/>
</dbReference>
<dbReference type="EMBL" id="CP059267">
    <property type="protein sequence ID" value="QLQ78624.1"/>
    <property type="molecule type" value="Genomic_DNA"/>
</dbReference>
<keyword evidence="2" id="KW-0853">WD repeat</keyword>
<dbReference type="InterPro" id="IPR001680">
    <property type="entry name" value="WD40_rpt"/>
</dbReference>
<reference evidence="7 8" key="1">
    <citation type="submission" date="2020-06" db="EMBL/GenBank/DDBJ databases">
        <title>The yeast mating-type switching endonuclease HO is a domesticated member of an unorthodox homing genetic element family.</title>
        <authorList>
            <person name="Coughlan A.Y."/>
            <person name="Lombardi L."/>
            <person name="Braun-Galleani S."/>
            <person name="Martos A.R."/>
            <person name="Galeote V."/>
            <person name="Bigey F."/>
            <person name="Dequin S."/>
            <person name="Byrne K.P."/>
            <person name="Wolfe K.H."/>
        </authorList>
    </citation>
    <scope>NUCLEOTIDE SEQUENCE [LARGE SCALE GENOMIC DNA]</scope>
    <source>
        <strain evidence="7 8">CBS2947</strain>
    </source>
</reference>
<proteinExistence type="inferred from homology"/>
<protein>
    <recommendedName>
        <fullName evidence="4">WD repeat-containing protein JIP5</fullName>
    </recommendedName>
    <alternativeName>
        <fullName evidence="5">WD repeat-containing protein jip5</fullName>
    </alternativeName>
</protein>
<keyword evidence="8" id="KW-1185">Reference proteome</keyword>
<dbReference type="PANTHER" id="PTHR44019:SF20">
    <property type="entry name" value="WD REPEAT-CONTAINING PROTEIN 55"/>
    <property type="match status" value="1"/>
</dbReference>
<feature type="compositionally biased region" description="Acidic residues" evidence="6">
    <location>
        <begin position="327"/>
        <end position="347"/>
    </location>
</feature>
<dbReference type="OrthoDB" id="2288928at2759"/>
<dbReference type="InterPro" id="IPR050505">
    <property type="entry name" value="WDR55/POC1"/>
</dbReference>
<comment type="similarity">
    <text evidence="1">Belongs to the WD repeat WDR55 family.</text>
</comment>
<feature type="compositionally biased region" description="Acidic residues" evidence="6">
    <location>
        <begin position="295"/>
        <end position="320"/>
    </location>
</feature>
<dbReference type="SMART" id="SM00320">
    <property type="entry name" value="WD40"/>
    <property type="match status" value="4"/>
</dbReference>
<evidence type="ECO:0000313" key="8">
    <source>
        <dbReference type="Proteomes" id="UP000510647"/>
    </source>
</evidence>
<keyword evidence="3" id="KW-0677">Repeat</keyword>
<dbReference type="SUPFAM" id="SSF50978">
    <property type="entry name" value="WD40 repeat-like"/>
    <property type="match status" value="1"/>
</dbReference>
<evidence type="ECO:0000256" key="2">
    <source>
        <dbReference type="ARBA" id="ARBA00022574"/>
    </source>
</evidence>
<evidence type="ECO:0000256" key="1">
    <source>
        <dbReference type="ARBA" id="ARBA00007625"/>
    </source>
</evidence>
<dbReference type="AlphaFoldDB" id="A0A7H9HLD0"/>
<dbReference type="PANTHER" id="PTHR44019">
    <property type="entry name" value="WD REPEAT-CONTAINING PROTEIN 55"/>
    <property type="match status" value="1"/>
</dbReference>
<accession>A0A7H9HLD0</accession>
<evidence type="ECO:0000256" key="3">
    <source>
        <dbReference type="ARBA" id="ARBA00022737"/>
    </source>
</evidence>
<sequence>MEPLVEWRFPQPIFDVALHPIRPILLCGLADGQVLCYEYDGNVTKLIWSTKRHRGSVRSLCVDAEFVYSVGADSVLKKARVETGRVVQKTRLPPGGFTRLARCHEYLLVGDESGGITVLDSETLSSTKRIPQVHGDAVNGIFQFAGRSLHRYVSVGETTVAQWDARAGNDKVVVSEDQGDEVLCGTFTDSETVVCGMGEGVLTVWKPGKNRLEDQVNRIKVCANESVDCVVADQEDAVWCGCSDGKIYRADVRRGRVVESRVHGDEVTFVGIDCDNRVVSGSMDKIVVWGEAPEAEAAEGDEPEDAELAESAEPDEDDKSEDGVAVESDEPDSDEPGESDESDDEDGTVLTGLSREELIAELDKDLTEDDDEKPEPRKKNKKRKLAGKHASSHGIAKFEGL</sequence>
<name>A0A7H9HLD0_9SACH</name>
<dbReference type="InterPro" id="IPR015943">
    <property type="entry name" value="WD40/YVTN_repeat-like_dom_sf"/>
</dbReference>